<dbReference type="PANTHER" id="PTHR23339">
    <property type="entry name" value="TYROSINE SPECIFIC PROTEIN PHOSPHATASE AND DUAL SPECIFICITY PROTEIN PHOSPHATASE"/>
    <property type="match status" value="1"/>
</dbReference>
<dbReference type="Gene3D" id="3.90.190.10">
    <property type="entry name" value="Protein tyrosine phosphatase superfamily"/>
    <property type="match status" value="3"/>
</dbReference>
<sequence length="1368" mass="154850">MSLTPKEPEHVMKFRGGSVLGKKTILKSDHFPGCQNKRLSPQIDGAPNYRQASSLQVYGVAIPTILGIQNVLKHVGAQKDGQQAQVLWINLREEPNREHNVNSLLAWSTLIMRDKMALLRFRLGIDRARVEQMEARLKEDILIEASRYGNKILVTDEMPDGQMVDQWELVSHDSIKTPLEVYEELQVEGVHVDYERVPVTDEKSPKESDFDILVSLEDSKTISSQMVFPKESKEKFVKPSYAPESKVRKISQVDINTAIIFNCQMGRGRTTTGMVIATLVYLNRVGASGKHDVNDILLPNQLGIARTNSIGKVSDCSANVDDNLPNSEEAIRRGEYAVIRSLTRVLEDNSPQGGAEGKRQVDEVIDKCASMQNLREAIATYRNSILRQADEMKREAALSFFVEYLERYYFLICFAVYIHSERSALRSTSYGHCSFAEWMKARPELYSIIRRLLRRDPMGALGYASLKPTLMKIAESADGRPSEMGVVAALRNGEVLGSLTVLKSDHCPGCQNQSLPERVEGAPNFREVPGFPVYGVANPTIDGIRSVIRRIGSSEGGRPIFWHNMREEPVIYINGKPFVLREVERPYKNMLEYTVHLTFKIFIYTLTENCPTNNAFGLYISYEAIATSIPFKLLFTPLNHPLGSHNHESSFQGIDRERVERMEARLKEDILREAERYRGAIMVIHETDNGQIYDTWEHVSSESVQTPFEVFKRLECDGFPIKYARVPITDGKAPKSSDFDALALNIVSASKDTAFVFNCQMGIGRTTTGTVIACLLKLRMDYGRPIKVLLNKKTHEEVDGGTSSDEDSETNAAVSPSIYTVKEKNESRVFGINDILLLWKITRLFDNGMECREALDAIIDRCSALQNIRQAVLQYRKVFNQHVEPRVRRVALNRGAEYLERYFRLIAFAAYLGSEAFDGICGQGERRGMTFKNWLHQRPEVQAMKWSIRLRPGRFFTVPHESQHGDAVMEAVVKARCGSVLGKGSILKMYFFPGQRTSSYIQIHGAPHVFKFSIGPKVDGYPVYSMGTPTITGAREMLAYLRTKLEVDTSTLNVTIIDLREEAVVYINDTPFVLRELNKPFDTLKHAGITGPVVEHMEARLKEDILSEIKQSGGRMLLHREEYNPSSNQSNVIGYWESIFADDVKTPAEVYAHLKDEGHNVAYKRVPLTREREALASDVDAIQFCKDNSAGCYLFVSHTGFGGAAYAMAILCIRLEGEADAFASNIPQTMTNTELSYAYEDSLHAQASEEEAFKIGDYRDILSLTRVLMYGPKSKADVDIVIDRCAGAGHLRDDILYYCKELKKFPAYDDDHRAYLMDMGIKALRRYFFLITFRSYLYCTKAEEMKFTSWMKERPELGHLCNNLRIHK</sequence>
<dbReference type="Gramene" id="MELO3C021223.2.1">
    <property type="protein sequence ID" value="MELO3C021223.2.1"/>
    <property type="gene ID" value="MELO3C021223.2"/>
</dbReference>
<protein>
    <recommendedName>
        <fullName evidence="2">Paladin</fullName>
    </recommendedName>
</protein>
<evidence type="ECO:0000313" key="1">
    <source>
        <dbReference type="EnsemblPlants" id="MELO3C021223.2.1"/>
    </source>
</evidence>
<proteinExistence type="predicted"/>
<reference evidence="1" key="1">
    <citation type="submission" date="2023-03" db="UniProtKB">
        <authorList>
            <consortium name="EnsemblPlants"/>
        </authorList>
    </citation>
    <scope>IDENTIFICATION</scope>
</reference>
<evidence type="ECO:0008006" key="2">
    <source>
        <dbReference type="Google" id="ProtNLM"/>
    </source>
</evidence>
<dbReference type="InterPro" id="IPR050561">
    <property type="entry name" value="PTP"/>
</dbReference>
<name>A0A9I9DNC8_CUCME</name>
<dbReference type="Pfam" id="PF14566">
    <property type="entry name" value="PTPlike_phytase"/>
    <property type="match status" value="4"/>
</dbReference>
<accession>A0A9I9DNC8</accession>
<dbReference type="InterPro" id="IPR029021">
    <property type="entry name" value="Prot-tyrosine_phosphatase-like"/>
</dbReference>
<dbReference type="EnsemblPlants" id="MELO3C021223.2.1">
    <property type="protein sequence ID" value="MELO3C021223.2.1"/>
    <property type="gene ID" value="MELO3C021223.2"/>
</dbReference>
<dbReference type="SUPFAM" id="SSF52799">
    <property type="entry name" value="(Phosphotyrosine protein) phosphatases II"/>
    <property type="match status" value="3"/>
</dbReference>
<organism evidence="1">
    <name type="scientific">Cucumis melo</name>
    <name type="common">Muskmelon</name>
    <dbReference type="NCBI Taxonomy" id="3656"/>
    <lineage>
        <taxon>Eukaryota</taxon>
        <taxon>Viridiplantae</taxon>
        <taxon>Streptophyta</taxon>
        <taxon>Embryophyta</taxon>
        <taxon>Tracheophyta</taxon>
        <taxon>Spermatophyta</taxon>
        <taxon>Magnoliopsida</taxon>
        <taxon>eudicotyledons</taxon>
        <taxon>Gunneridae</taxon>
        <taxon>Pentapetalae</taxon>
        <taxon>rosids</taxon>
        <taxon>fabids</taxon>
        <taxon>Cucurbitales</taxon>
        <taxon>Cucurbitaceae</taxon>
        <taxon>Benincaseae</taxon>
        <taxon>Cucumis</taxon>
    </lineage>
</organism>
<dbReference type="CDD" id="cd14496">
    <property type="entry name" value="PTP_paladin"/>
    <property type="match status" value="2"/>
</dbReference>
<dbReference type="SMART" id="SM01301">
    <property type="entry name" value="PTPlike_phytase"/>
    <property type="match status" value="3"/>
</dbReference>